<feature type="domain" description="Major facilitator superfamily (MFS) profile" evidence="8">
    <location>
        <begin position="7"/>
        <end position="402"/>
    </location>
</feature>
<comment type="caution">
    <text evidence="10">The sequence shown here is derived from an EMBL/GenBank/DDBJ whole genome shotgun (WGS) entry which is preliminary data.</text>
</comment>
<feature type="transmembrane region" description="Helical" evidence="7">
    <location>
        <begin position="283"/>
        <end position="301"/>
    </location>
</feature>
<feature type="transmembrane region" description="Helical" evidence="7">
    <location>
        <begin position="77"/>
        <end position="96"/>
    </location>
</feature>
<evidence type="ECO:0000256" key="1">
    <source>
        <dbReference type="ARBA" id="ARBA00004141"/>
    </source>
</evidence>
<keyword evidence="6 7" id="KW-0472">Membrane</keyword>
<accession>A0AAJ5F5Z5</accession>
<feature type="transmembrane region" description="Helical" evidence="7">
    <location>
        <begin position="102"/>
        <end position="123"/>
    </location>
</feature>
<evidence type="ECO:0000313" key="12">
    <source>
        <dbReference type="Proteomes" id="UP000536909"/>
    </source>
</evidence>
<gene>
    <name evidence="10" type="ORF">FCS05_07230</name>
    <name evidence="9" type="ORF">HNQ10_001686</name>
</gene>
<dbReference type="InterPro" id="IPR011701">
    <property type="entry name" value="MFS"/>
</dbReference>
<feature type="transmembrane region" description="Helical" evidence="7">
    <location>
        <begin position="340"/>
        <end position="366"/>
    </location>
</feature>
<keyword evidence="5 7" id="KW-1133">Transmembrane helix</keyword>
<feature type="transmembrane region" description="Helical" evidence="7">
    <location>
        <begin position="135"/>
        <end position="157"/>
    </location>
</feature>
<comment type="subcellular location">
    <subcellularLocation>
        <location evidence="1">Membrane</location>
        <topology evidence="1">Multi-pass membrane protein</topology>
    </subcellularLocation>
</comment>
<dbReference type="PRINTS" id="PR01035">
    <property type="entry name" value="TCRTETA"/>
</dbReference>
<protein>
    <submittedName>
        <fullName evidence="9">DHA1 family tetracycline resistance protein-like MFS transporter</fullName>
    </submittedName>
    <submittedName>
        <fullName evidence="10">TCR/Tet family MFS transporter</fullName>
    </submittedName>
</protein>
<dbReference type="RefSeq" id="WP_129119750.1">
    <property type="nucleotide sequence ID" value="NZ_BSUI01000017.1"/>
</dbReference>
<dbReference type="InterPro" id="IPR020846">
    <property type="entry name" value="MFS_dom"/>
</dbReference>
<organism evidence="10 11">
    <name type="scientific">Deinococcus metallilatus</name>
    <dbReference type="NCBI Taxonomy" id="1211322"/>
    <lineage>
        <taxon>Bacteria</taxon>
        <taxon>Thermotogati</taxon>
        <taxon>Deinococcota</taxon>
        <taxon>Deinococci</taxon>
        <taxon>Deinococcales</taxon>
        <taxon>Deinococcaceae</taxon>
        <taxon>Deinococcus</taxon>
    </lineage>
</organism>
<dbReference type="PROSITE" id="PS00216">
    <property type="entry name" value="SUGAR_TRANSPORT_1"/>
    <property type="match status" value="1"/>
</dbReference>
<dbReference type="EMBL" id="VBRC01000004">
    <property type="protein sequence ID" value="TLK28948.1"/>
    <property type="molecule type" value="Genomic_DNA"/>
</dbReference>
<evidence type="ECO:0000313" key="10">
    <source>
        <dbReference type="EMBL" id="TLK28948.1"/>
    </source>
</evidence>
<keyword evidence="3" id="KW-0813">Transport</keyword>
<dbReference type="EMBL" id="JACHFV010000005">
    <property type="protein sequence ID" value="MBB5294865.1"/>
    <property type="molecule type" value="Genomic_DNA"/>
</dbReference>
<evidence type="ECO:0000256" key="2">
    <source>
        <dbReference type="ARBA" id="ARBA00007520"/>
    </source>
</evidence>
<dbReference type="PANTHER" id="PTHR23504">
    <property type="entry name" value="MAJOR FACILITATOR SUPERFAMILY DOMAIN-CONTAINING PROTEIN 10"/>
    <property type="match status" value="1"/>
</dbReference>
<dbReference type="Proteomes" id="UP000536909">
    <property type="component" value="Unassembled WGS sequence"/>
</dbReference>
<dbReference type="PROSITE" id="PS50850">
    <property type="entry name" value="MFS"/>
    <property type="match status" value="1"/>
</dbReference>
<feature type="transmembrane region" description="Helical" evidence="7">
    <location>
        <begin position="219"/>
        <end position="240"/>
    </location>
</feature>
<feature type="transmembrane region" description="Helical" evidence="7">
    <location>
        <begin position="163"/>
        <end position="183"/>
    </location>
</feature>
<feature type="transmembrane region" description="Helical" evidence="7">
    <location>
        <begin position="46"/>
        <end position="65"/>
    </location>
</feature>
<dbReference type="AlphaFoldDB" id="A0AAJ5F5Z5"/>
<evidence type="ECO:0000256" key="5">
    <source>
        <dbReference type="ARBA" id="ARBA00022989"/>
    </source>
</evidence>
<dbReference type="InterPro" id="IPR005829">
    <property type="entry name" value="Sugar_transporter_CS"/>
</dbReference>
<evidence type="ECO:0000256" key="4">
    <source>
        <dbReference type="ARBA" id="ARBA00022692"/>
    </source>
</evidence>
<dbReference type="CDD" id="cd17388">
    <property type="entry name" value="MFS_TetA"/>
    <property type="match status" value="1"/>
</dbReference>
<comment type="similarity">
    <text evidence="2">Belongs to the major facilitator superfamily. TCR/Tet family.</text>
</comment>
<dbReference type="InterPro" id="IPR036259">
    <property type="entry name" value="MFS_trans_sf"/>
</dbReference>
<dbReference type="PANTHER" id="PTHR23504:SF15">
    <property type="entry name" value="MAJOR FACILITATOR SUPERFAMILY (MFS) PROFILE DOMAIN-CONTAINING PROTEIN"/>
    <property type="match status" value="1"/>
</dbReference>
<dbReference type="Pfam" id="PF07690">
    <property type="entry name" value="MFS_1"/>
    <property type="match status" value="1"/>
</dbReference>
<reference evidence="9 12" key="2">
    <citation type="submission" date="2020-08" db="EMBL/GenBank/DDBJ databases">
        <title>Genomic Encyclopedia of Type Strains, Phase IV (KMG-IV): sequencing the most valuable type-strain genomes for metagenomic binning, comparative biology and taxonomic classification.</title>
        <authorList>
            <person name="Goeker M."/>
        </authorList>
    </citation>
    <scope>NUCLEOTIDE SEQUENCE [LARGE SCALE GENOMIC DNA]</scope>
    <source>
        <strain evidence="9 12">DSM 105434</strain>
    </source>
</reference>
<feature type="transmembrane region" description="Helical" evidence="7">
    <location>
        <begin position="378"/>
        <end position="398"/>
    </location>
</feature>
<proteinExistence type="inferred from homology"/>
<evidence type="ECO:0000259" key="8">
    <source>
        <dbReference type="PROSITE" id="PS50850"/>
    </source>
</evidence>
<reference evidence="10 11" key="1">
    <citation type="submission" date="2019-04" db="EMBL/GenBank/DDBJ databases">
        <title>Deinococcus metalilatus MA1002 mutant No.5.</title>
        <authorList>
            <person name="Park W."/>
            <person name="Park C."/>
        </authorList>
    </citation>
    <scope>NUCLEOTIDE SEQUENCE [LARGE SCALE GENOMIC DNA]</scope>
    <source>
        <strain evidence="10 11">MA1002-m5</strain>
    </source>
</reference>
<dbReference type="GO" id="GO:0022857">
    <property type="term" value="F:transmembrane transporter activity"/>
    <property type="evidence" value="ECO:0007669"/>
    <property type="project" value="InterPro"/>
</dbReference>
<evidence type="ECO:0000256" key="7">
    <source>
        <dbReference type="SAM" id="Phobius"/>
    </source>
</evidence>
<dbReference type="InterPro" id="IPR001958">
    <property type="entry name" value="Tet-R_TetA/multi-R_MdtG-like"/>
</dbReference>
<feature type="transmembrane region" description="Helical" evidence="7">
    <location>
        <begin position="307"/>
        <end position="328"/>
    </location>
</feature>
<dbReference type="Proteomes" id="UP000308000">
    <property type="component" value="Unassembled WGS sequence"/>
</dbReference>
<evidence type="ECO:0000313" key="9">
    <source>
        <dbReference type="EMBL" id="MBB5294865.1"/>
    </source>
</evidence>
<sequence length="415" mass="43553">MRQRPAALIFILATALIDVMGIGLIIPVLPGLVKELAGSEAAGARFIGWLTAAYAIMQFLFAPILGTLSDRYGRRPVLLLSLLGMAFDYLLLYFAPSLGWLLLGRIVAGVTGASLTVANAYIADVSPPEDRAKNFGLLGATFGVGFILGPALGGFLGDFGLRLPFLAAAGLTLLNFLYGLFVLPESLPASARGQRLSRRNLNPFTPLKALGEYTITRNLAGTFVLLGLAGQVVFSTWVLYTEAVLNWSPAQNGLALAVFGLLTAGVQAGLIGRAMAVLGERRTILLGLVMSIGEFLVLSVARTSFLLYLSLIFGALGGLANPAIQGLISRQVKETEQGRVMGAITSLNSLVGVVGPILATAVFAYFNGGGAPLRFPGAAFLMGAVFAILGTLLVWAVLRRMPRQRASVAGGVNGD</sequence>
<keyword evidence="4 7" id="KW-0812">Transmembrane</keyword>
<evidence type="ECO:0000256" key="6">
    <source>
        <dbReference type="ARBA" id="ARBA00023136"/>
    </source>
</evidence>
<keyword evidence="12" id="KW-1185">Reference proteome</keyword>
<name>A0AAJ5F5Z5_9DEIO</name>
<feature type="transmembrane region" description="Helical" evidence="7">
    <location>
        <begin position="252"/>
        <end position="271"/>
    </location>
</feature>
<dbReference type="Gene3D" id="1.20.1250.20">
    <property type="entry name" value="MFS general substrate transporter like domains"/>
    <property type="match status" value="1"/>
</dbReference>
<dbReference type="SUPFAM" id="SSF103473">
    <property type="entry name" value="MFS general substrate transporter"/>
    <property type="match status" value="1"/>
</dbReference>
<feature type="transmembrane region" description="Helical" evidence="7">
    <location>
        <begin position="7"/>
        <end position="26"/>
    </location>
</feature>
<dbReference type="GO" id="GO:0016020">
    <property type="term" value="C:membrane"/>
    <property type="evidence" value="ECO:0007669"/>
    <property type="project" value="UniProtKB-SubCell"/>
</dbReference>
<evidence type="ECO:0000256" key="3">
    <source>
        <dbReference type="ARBA" id="ARBA00022448"/>
    </source>
</evidence>
<evidence type="ECO:0000313" key="11">
    <source>
        <dbReference type="Proteomes" id="UP000308000"/>
    </source>
</evidence>